<dbReference type="CDD" id="cd06261">
    <property type="entry name" value="TM_PBP2"/>
    <property type="match status" value="1"/>
</dbReference>
<keyword evidence="10" id="KW-1185">Reference proteome</keyword>
<dbReference type="InterPro" id="IPR051393">
    <property type="entry name" value="ABC_transporter_permease"/>
</dbReference>
<dbReference type="AlphaFoldDB" id="F3ZVZ0"/>
<dbReference type="Gene3D" id="1.10.3720.10">
    <property type="entry name" value="MetI-like"/>
    <property type="match status" value="1"/>
</dbReference>
<feature type="transmembrane region" description="Helical" evidence="7">
    <location>
        <begin position="268"/>
        <end position="287"/>
    </location>
</feature>
<reference evidence="10" key="1">
    <citation type="submission" date="2010-11" db="EMBL/GenBank/DDBJ databases">
        <title>The complete genome of Mahella australiensis DSM 15567.</title>
        <authorList>
            <consortium name="US DOE Joint Genome Institute (JGI-PGF)"/>
            <person name="Lucas S."/>
            <person name="Copeland A."/>
            <person name="Lapidus A."/>
            <person name="Bruce D."/>
            <person name="Goodwin L."/>
            <person name="Pitluck S."/>
            <person name="Kyrpides N."/>
            <person name="Mavromatis K."/>
            <person name="Pagani I."/>
            <person name="Ivanova N."/>
            <person name="Teshima H."/>
            <person name="Brettin T."/>
            <person name="Detter J.C."/>
            <person name="Han C."/>
            <person name="Tapia R."/>
            <person name="Land M."/>
            <person name="Hauser L."/>
            <person name="Markowitz V."/>
            <person name="Cheng J.-F."/>
            <person name="Hugenholtz P."/>
            <person name="Woyke T."/>
            <person name="Wu D."/>
            <person name="Spring S."/>
            <person name="Pukall R."/>
            <person name="Steenblock K."/>
            <person name="Schneider S."/>
            <person name="Klenk H.-P."/>
            <person name="Eisen J.A."/>
        </authorList>
    </citation>
    <scope>NUCLEOTIDE SEQUENCE [LARGE SCALE GENOMIC DNA]</scope>
    <source>
        <strain evidence="10">DSM 15567 / CIP 107919 / 50-1 BON</strain>
    </source>
</reference>
<feature type="transmembrane region" description="Helical" evidence="7">
    <location>
        <begin position="211"/>
        <end position="231"/>
    </location>
</feature>
<dbReference type="OrthoDB" id="9774308at2"/>
<dbReference type="RefSeq" id="WP_013779798.1">
    <property type="nucleotide sequence ID" value="NC_015520.1"/>
</dbReference>
<reference evidence="9 10" key="2">
    <citation type="journal article" date="2011" name="Stand. Genomic Sci.">
        <title>Complete genome sequence of Mahella australiensis type strain (50-1 BON).</title>
        <authorList>
            <person name="Sikorski J."/>
            <person name="Teshima H."/>
            <person name="Nolan M."/>
            <person name="Lucas S."/>
            <person name="Hammon N."/>
            <person name="Deshpande S."/>
            <person name="Cheng J.F."/>
            <person name="Pitluck S."/>
            <person name="Liolios K."/>
            <person name="Pagani I."/>
            <person name="Ivanova N."/>
            <person name="Huntemann M."/>
            <person name="Mavromatis K."/>
            <person name="Ovchinikova G."/>
            <person name="Pati A."/>
            <person name="Tapia R."/>
            <person name="Han C."/>
            <person name="Goodwin L."/>
            <person name="Chen A."/>
            <person name="Palaniappan K."/>
            <person name="Land M."/>
            <person name="Hauser L."/>
            <person name="Ngatchou-Djao O.D."/>
            <person name="Rohde M."/>
            <person name="Pukall R."/>
            <person name="Spring S."/>
            <person name="Abt B."/>
            <person name="Goker M."/>
            <person name="Detter J.C."/>
            <person name="Woyke T."/>
            <person name="Bristow J."/>
            <person name="Markowitz V."/>
            <person name="Hugenholtz P."/>
            <person name="Eisen J.A."/>
            <person name="Kyrpides N.C."/>
            <person name="Klenk H.P."/>
            <person name="Lapidus A."/>
        </authorList>
    </citation>
    <scope>NUCLEOTIDE SEQUENCE [LARGE SCALE GENOMIC DNA]</scope>
    <source>
        <strain evidence="10">DSM 15567 / CIP 107919 / 50-1 BON</strain>
    </source>
</reference>
<dbReference type="Pfam" id="PF00528">
    <property type="entry name" value="BPD_transp_1"/>
    <property type="match status" value="1"/>
</dbReference>
<feature type="transmembrane region" description="Helical" evidence="7">
    <location>
        <begin position="157"/>
        <end position="180"/>
    </location>
</feature>
<evidence type="ECO:0000256" key="6">
    <source>
        <dbReference type="ARBA" id="ARBA00023136"/>
    </source>
</evidence>
<evidence type="ECO:0000313" key="10">
    <source>
        <dbReference type="Proteomes" id="UP000008457"/>
    </source>
</evidence>
<evidence type="ECO:0000256" key="1">
    <source>
        <dbReference type="ARBA" id="ARBA00004651"/>
    </source>
</evidence>
<feature type="domain" description="ABC transmembrane type-1" evidence="8">
    <location>
        <begin position="72"/>
        <end position="284"/>
    </location>
</feature>
<proteinExistence type="inferred from homology"/>
<evidence type="ECO:0000256" key="3">
    <source>
        <dbReference type="ARBA" id="ARBA00022475"/>
    </source>
</evidence>
<evidence type="ECO:0000259" key="8">
    <source>
        <dbReference type="PROSITE" id="PS50928"/>
    </source>
</evidence>
<dbReference type="SUPFAM" id="SSF161098">
    <property type="entry name" value="MetI-like"/>
    <property type="match status" value="1"/>
</dbReference>
<dbReference type="EMBL" id="CP002360">
    <property type="protein sequence ID" value="AEE95364.1"/>
    <property type="molecule type" value="Genomic_DNA"/>
</dbReference>
<dbReference type="PROSITE" id="PS50928">
    <property type="entry name" value="ABC_TM1"/>
    <property type="match status" value="1"/>
</dbReference>
<comment type="similarity">
    <text evidence="7">Belongs to the binding-protein-dependent transport system permease family.</text>
</comment>
<dbReference type="eggNOG" id="COG1175">
    <property type="taxonomic scope" value="Bacteria"/>
</dbReference>
<dbReference type="SUPFAM" id="SSF160964">
    <property type="entry name" value="MalF N-terminal region-like"/>
    <property type="match status" value="1"/>
</dbReference>
<dbReference type="Proteomes" id="UP000008457">
    <property type="component" value="Chromosome"/>
</dbReference>
<feature type="transmembrane region" description="Helical" evidence="7">
    <location>
        <begin position="12"/>
        <end position="40"/>
    </location>
</feature>
<gene>
    <name evidence="9" type="ordered locus">Mahau_0141</name>
</gene>
<dbReference type="GO" id="GO:0005886">
    <property type="term" value="C:plasma membrane"/>
    <property type="evidence" value="ECO:0007669"/>
    <property type="project" value="UniProtKB-SubCell"/>
</dbReference>
<dbReference type="PANTHER" id="PTHR30193">
    <property type="entry name" value="ABC TRANSPORTER PERMEASE PROTEIN"/>
    <property type="match status" value="1"/>
</dbReference>
<dbReference type="InterPro" id="IPR035906">
    <property type="entry name" value="MetI-like_sf"/>
</dbReference>
<dbReference type="InterPro" id="IPR000515">
    <property type="entry name" value="MetI-like"/>
</dbReference>
<feature type="transmembrane region" description="Helical" evidence="7">
    <location>
        <begin position="109"/>
        <end position="129"/>
    </location>
</feature>
<evidence type="ECO:0000256" key="5">
    <source>
        <dbReference type="ARBA" id="ARBA00022989"/>
    </source>
</evidence>
<feature type="transmembrane region" description="Helical" evidence="7">
    <location>
        <begin position="76"/>
        <end position="97"/>
    </location>
</feature>
<keyword evidence="6 7" id="KW-0472">Membrane</keyword>
<sequence length="294" mass="33677">MKVKKSLIYSDGFWACLLLLPNLLGFIIFTLFPVIAALFLSFTEYDMMSPVKWIGIQNYTELFNDATFKQVLFNTLYYSIFTVPLGVIISLFLAIALDQKIALVKFYRAVYFLPVISSMVAVAMVWQWIFNPEYGLLNYILSLFRIKGPAWLSDPTWAMPAIIITNIWKGLGFNMLLFLAGLQGISNSYYEAADIEGASWWTKFIKITIPLLSPTTFFVLIMSFISSFQVFDSVFLMTGGGPGRSTSVLVHYLYQNAFQYFRMGYASALAYVLFLLVFLVTIVQFIFQKKWVVY</sequence>
<organism evidence="9 10">
    <name type="scientific">Mahella australiensis (strain DSM 15567 / CIP 107919 / 50-1 BON)</name>
    <dbReference type="NCBI Taxonomy" id="697281"/>
    <lineage>
        <taxon>Bacteria</taxon>
        <taxon>Bacillati</taxon>
        <taxon>Bacillota</taxon>
        <taxon>Clostridia</taxon>
        <taxon>Thermoanaerobacterales</taxon>
        <taxon>Thermoanaerobacterales Family IV. Incertae Sedis</taxon>
        <taxon>Mahella</taxon>
    </lineage>
</organism>
<evidence type="ECO:0000256" key="2">
    <source>
        <dbReference type="ARBA" id="ARBA00022448"/>
    </source>
</evidence>
<dbReference type="PANTHER" id="PTHR30193:SF37">
    <property type="entry name" value="INNER MEMBRANE ABC TRANSPORTER PERMEASE PROTEIN YCJO"/>
    <property type="match status" value="1"/>
</dbReference>
<keyword evidence="3" id="KW-1003">Cell membrane</keyword>
<accession>F3ZVZ0</accession>
<evidence type="ECO:0000256" key="4">
    <source>
        <dbReference type="ARBA" id="ARBA00022692"/>
    </source>
</evidence>
<keyword evidence="4 7" id="KW-0812">Transmembrane</keyword>
<comment type="subcellular location">
    <subcellularLocation>
        <location evidence="1 7">Cell membrane</location>
        <topology evidence="1 7">Multi-pass membrane protein</topology>
    </subcellularLocation>
</comment>
<protein>
    <submittedName>
        <fullName evidence="9">Carbohydrate ABC transporter membrane protein 1, CUT1 family</fullName>
    </submittedName>
</protein>
<evidence type="ECO:0000313" key="9">
    <source>
        <dbReference type="EMBL" id="AEE95364.1"/>
    </source>
</evidence>
<keyword evidence="5 7" id="KW-1133">Transmembrane helix</keyword>
<dbReference type="KEGG" id="mas:Mahau_0141"/>
<name>F3ZVZ0_MAHA5</name>
<evidence type="ECO:0000256" key="7">
    <source>
        <dbReference type="RuleBase" id="RU363032"/>
    </source>
</evidence>
<dbReference type="STRING" id="697281.Mahau_0141"/>
<dbReference type="GO" id="GO:0055085">
    <property type="term" value="P:transmembrane transport"/>
    <property type="evidence" value="ECO:0007669"/>
    <property type="project" value="InterPro"/>
</dbReference>
<dbReference type="HOGENOM" id="CLU_016047_0_0_9"/>
<keyword evidence="2 7" id="KW-0813">Transport</keyword>